<feature type="chain" id="PRO_5038336263" evidence="2">
    <location>
        <begin position="31"/>
        <end position="748"/>
    </location>
</feature>
<evidence type="ECO:0000256" key="1">
    <source>
        <dbReference type="SAM" id="MobiDB-lite"/>
    </source>
</evidence>
<organism evidence="4 5">
    <name type="scientific">Ilumatobacter fluminis</name>
    <dbReference type="NCBI Taxonomy" id="467091"/>
    <lineage>
        <taxon>Bacteria</taxon>
        <taxon>Bacillati</taxon>
        <taxon>Actinomycetota</taxon>
        <taxon>Acidimicrobiia</taxon>
        <taxon>Acidimicrobiales</taxon>
        <taxon>Ilumatobacteraceae</taxon>
        <taxon>Ilumatobacter</taxon>
    </lineage>
</organism>
<evidence type="ECO:0000256" key="2">
    <source>
        <dbReference type="SAM" id="SignalP"/>
    </source>
</evidence>
<dbReference type="AlphaFoldDB" id="A0A4R7HUM5"/>
<keyword evidence="2" id="KW-0732">Signal</keyword>
<dbReference type="Pfam" id="PF12770">
    <property type="entry name" value="CHAT"/>
    <property type="match status" value="1"/>
</dbReference>
<feature type="domain" description="CHAT" evidence="3">
    <location>
        <begin position="190"/>
        <end position="346"/>
    </location>
</feature>
<protein>
    <submittedName>
        <fullName evidence="4">CHAT domain-containing protein</fullName>
    </submittedName>
</protein>
<evidence type="ECO:0000313" key="5">
    <source>
        <dbReference type="Proteomes" id="UP000294558"/>
    </source>
</evidence>
<feature type="signal peptide" evidence="2">
    <location>
        <begin position="1"/>
        <end position="30"/>
    </location>
</feature>
<dbReference type="Proteomes" id="UP000294558">
    <property type="component" value="Unassembled WGS sequence"/>
</dbReference>
<feature type="compositionally biased region" description="Acidic residues" evidence="1">
    <location>
        <begin position="69"/>
        <end position="81"/>
    </location>
</feature>
<dbReference type="RefSeq" id="WP_133867089.1">
    <property type="nucleotide sequence ID" value="NZ_SOAU01000001.1"/>
</dbReference>
<dbReference type="EMBL" id="SOAU01000001">
    <property type="protein sequence ID" value="TDT14550.1"/>
    <property type="molecule type" value="Genomic_DNA"/>
</dbReference>
<name>A0A4R7HUM5_9ACTN</name>
<dbReference type="OrthoDB" id="5482597at2"/>
<comment type="caution">
    <text evidence="4">The sequence shown here is derived from an EMBL/GenBank/DDBJ whole genome shotgun (WGS) entry which is preliminary data.</text>
</comment>
<sequence length="748" mass="78641">MTQGTRSARFTCIAAATILLLSACSGGDDAGSDEPDEPDATETTGATSEPGERDDSDDESTSTTAAADDQTDPADEPDEPVEVPTVSELTTCGAADHPCTWAEATTEALEATFAIGEAAQASYGGGADLFTVADEIAGNDDIAGVLVSGDAIWFRVDGGIGAWFFGDGALGTRSTRSAAPARSGTAAVTRPIPRDVVGDDHETKRALVLSPYQFDFAETDEGAAVAALYEGARGYEGNVEYYENTATETGVGLSSFEGWDAYDVVHVSTHGQQICDESGCVTSLLVDSDVTMQVLVLDENGGATVGFNRNGADRLVDNSFLAEQYPDGLPDTVVLSACETGRGEDLTNAFGDGVVFSWTEAVDSAFAQASSLALHSTLIETGSTTERAHSVVGDADLVTYDDVADPDTPDEPGEILVLGSDGRFHYVTGADVGGSEATSDGNGPEIEALDRPDTPEEGGEITVTLVRRGGGSGDLRVREVAWIDHPQDGGEMQPGAEVRVDIRDDADYMPVALRVEGLDPGTEADTTLRLEVDGIEVDTWSASEGNPTGKWGEWLIEDDVRLLNRIEEDDEVEMKLTIELPESGQSIDEIAPVKLTCLTGVWRLRSQAFLDEIIRVAGQGQGVQMTHRSGEYTVTLRPDGTYTGRRNQWQIGMTTPQGTLVTTIDSTDPGTWSSSGNQLTISDPGSPATVTIQLEVGGQLQNLPFGAGNQTVGSEAIAGTGTFTCEDQVLTTTYEGVTATLDFVGPAE</sequence>
<dbReference type="InterPro" id="IPR024983">
    <property type="entry name" value="CHAT_dom"/>
</dbReference>
<proteinExistence type="predicted"/>
<feature type="region of interest" description="Disordered" evidence="1">
    <location>
        <begin position="24"/>
        <end position="84"/>
    </location>
</feature>
<gene>
    <name evidence="4" type="ORF">BDK89_0105</name>
</gene>
<keyword evidence="5" id="KW-1185">Reference proteome</keyword>
<reference evidence="4 5" key="1">
    <citation type="submission" date="2019-03" db="EMBL/GenBank/DDBJ databases">
        <title>Sequencing the genomes of 1000 actinobacteria strains.</title>
        <authorList>
            <person name="Klenk H.-P."/>
        </authorList>
    </citation>
    <scope>NUCLEOTIDE SEQUENCE [LARGE SCALE GENOMIC DNA]</scope>
    <source>
        <strain evidence="4 5">DSM 18936</strain>
    </source>
</reference>
<evidence type="ECO:0000313" key="4">
    <source>
        <dbReference type="EMBL" id="TDT14550.1"/>
    </source>
</evidence>
<feature type="compositionally biased region" description="Acidic residues" evidence="1">
    <location>
        <begin position="30"/>
        <end position="40"/>
    </location>
</feature>
<dbReference type="PROSITE" id="PS51257">
    <property type="entry name" value="PROKAR_LIPOPROTEIN"/>
    <property type="match status" value="1"/>
</dbReference>
<accession>A0A4R7HUM5</accession>
<feature type="region of interest" description="Disordered" evidence="1">
    <location>
        <begin position="432"/>
        <end position="458"/>
    </location>
</feature>
<evidence type="ECO:0000259" key="3">
    <source>
        <dbReference type="Pfam" id="PF12770"/>
    </source>
</evidence>